<sequence>MKKINFWIEVCKEENEYYASIQDFGKCVVTGRTIEELIEKSKEYLNRQLFKNGDKFMRNNYENISFMNDKLYILVTIYPELYNYKIRHEMVKVSIELPKWLVGMIKSEKIDCAKMIEEFLSSYFSDKY</sequence>
<evidence type="ECO:0008006" key="3">
    <source>
        <dbReference type="Google" id="ProtNLM"/>
    </source>
</evidence>
<dbReference type="SUPFAM" id="SSF143100">
    <property type="entry name" value="TTHA1013/TTHA0281-like"/>
    <property type="match status" value="1"/>
</dbReference>
<dbReference type="STRING" id="118967.SAMN02745191_1268"/>
<dbReference type="Proteomes" id="UP000243297">
    <property type="component" value="Unassembled WGS sequence"/>
</dbReference>
<evidence type="ECO:0000313" key="2">
    <source>
        <dbReference type="Proteomes" id="UP000243297"/>
    </source>
</evidence>
<dbReference type="RefSeq" id="WP_078711678.1">
    <property type="nucleotide sequence ID" value="NZ_FUWY01000003.1"/>
</dbReference>
<gene>
    <name evidence="1" type="ORF">SAMN02745191_1268</name>
</gene>
<dbReference type="EMBL" id="FUWY01000003">
    <property type="protein sequence ID" value="SJZ66886.1"/>
    <property type="molecule type" value="Genomic_DNA"/>
</dbReference>
<dbReference type="AlphaFoldDB" id="A0A1T4MJ69"/>
<evidence type="ECO:0000313" key="1">
    <source>
        <dbReference type="EMBL" id="SJZ66886.1"/>
    </source>
</evidence>
<protein>
    <recommendedName>
        <fullName evidence="3">HicB family protein</fullName>
    </recommendedName>
</protein>
<keyword evidence="2" id="KW-1185">Reference proteome</keyword>
<reference evidence="2" key="1">
    <citation type="submission" date="2017-02" db="EMBL/GenBank/DDBJ databases">
        <authorList>
            <person name="Varghese N."/>
            <person name="Submissions S."/>
        </authorList>
    </citation>
    <scope>NUCLEOTIDE SEQUENCE [LARGE SCALE GENOMIC DNA]</scope>
    <source>
        <strain evidence="2">ATCC 25662</strain>
    </source>
</reference>
<proteinExistence type="predicted"/>
<dbReference type="Gene3D" id="3.30.160.250">
    <property type="match status" value="1"/>
</dbReference>
<name>A0A1T4MJ69_9FIRM</name>
<dbReference type="InterPro" id="IPR035069">
    <property type="entry name" value="TTHA1013/TTHA0281-like"/>
</dbReference>
<organism evidence="1 2">
    <name type="scientific">Anaerorhabdus furcosa</name>
    <dbReference type="NCBI Taxonomy" id="118967"/>
    <lineage>
        <taxon>Bacteria</taxon>
        <taxon>Bacillati</taxon>
        <taxon>Bacillota</taxon>
        <taxon>Erysipelotrichia</taxon>
        <taxon>Erysipelotrichales</taxon>
        <taxon>Erysipelotrichaceae</taxon>
        <taxon>Anaerorhabdus</taxon>
    </lineage>
</organism>
<accession>A0A1T4MJ69</accession>